<evidence type="ECO:0000313" key="2">
    <source>
        <dbReference type="Proteomes" id="UP000789920"/>
    </source>
</evidence>
<comment type="caution">
    <text evidence="1">The sequence shown here is derived from an EMBL/GenBank/DDBJ whole genome shotgun (WGS) entry which is preliminary data.</text>
</comment>
<proteinExistence type="predicted"/>
<name>A0ACA9MAC7_9GLOM</name>
<feature type="non-terminal residue" evidence="1">
    <location>
        <position position="86"/>
    </location>
</feature>
<reference evidence="1" key="1">
    <citation type="submission" date="2021-06" db="EMBL/GenBank/DDBJ databases">
        <authorList>
            <person name="Kallberg Y."/>
            <person name="Tangrot J."/>
            <person name="Rosling A."/>
        </authorList>
    </citation>
    <scope>NUCLEOTIDE SEQUENCE</scope>
    <source>
        <strain evidence="1">MA461A</strain>
    </source>
</reference>
<dbReference type="EMBL" id="CAJVQC010007053">
    <property type="protein sequence ID" value="CAG8574587.1"/>
    <property type="molecule type" value="Genomic_DNA"/>
</dbReference>
<organism evidence="1 2">
    <name type="scientific">Racocetra persica</name>
    <dbReference type="NCBI Taxonomy" id="160502"/>
    <lineage>
        <taxon>Eukaryota</taxon>
        <taxon>Fungi</taxon>
        <taxon>Fungi incertae sedis</taxon>
        <taxon>Mucoromycota</taxon>
        <taxon>Glomeromycotina</taxon>
        <taxon>Glomeromycetes</taxon>
        <taxon>Diversisporales</taxon>
        <taxon>Gigasporaceae</taxon>
        <taxon>Racocetra</taxon>
    </lineage>
</organism>
<keyword evidence="2" id="KW-1185">Reference proteome</keyword>
<evidence type="ECO:0000313" key="1">
    <source>
        <dbReference type="EMBL" id="CAG8574587.1"/>
    </source>
</evidence>
<dbReference type="Proteomes" id="UP000789920">
    <property type="component" value="Unassembled WGS sequence"/>
</dbReference>
<feature type="non-terminal residue" evidence="1">
    <location>
        <position position="1"/>
    </location>
</feature>
<sequence length="86" mass="10491">MNTCIQIRRNDMLIHLLNLLDNQIFNAFELLQTMTYSQEEHKGKIFSTYLQKKHNRRLKKRHRSFRSLSVKVARAKQFKKKIFQKL</sequence>
<gene>
    <name evidence="1" type="ORF">RPERSI_LOCUS4891</name>
</gene>
<accession>A0ACA9MAC7</accession>
<protein>
    <submittedName>
        <fullName evidence="1">18582_t:CDS:1</fullName>
    </submittedName>
</protein>